<evidence type="ECO:0000256" key="1">
    <source>
        <dbReference type="ARBA" id="ARBA00023186"/>
    </source>
</evidence>
<protein>
    <recommendedName>
        <fullName evidence="4">J domain-containing protein</fullName>
    </recommendedName>
</protein>
<keyword evidence="2" id="KW-0472">Membrane</keyword>
<evidence type="ECO:0000256" key="2">
    <source>
        <dbReference type="SAM" id="Phobius"/>
    </source>
</evidence>
<evidence type="ECO:0008006" key="4">
    <source>
        <dbReference type="Google" id="ProtNLM"/>
    </source>
</evidence>
<dbReference type="RefSeq" id="WP_353981343.1">
    <property type="nucleotide sequence ID" value="NZ_CP159578.1"/>
</dbReference>
<keyword evidence="2" id="KW-1133">Transmembrane helix</keyword>
<proteinExistence type="predicted"/>
<gene>
    <name evidence="3" type="ORF">ABV408_04955</name>
</gene>
<organism evidence="3">
    <name type="scientific">Salinicola endophyticus</name>
    <dbReference type="NCBI Taxonomy" id="1949083"/>
    <lineage>
        <taxon>Bacteria</taxon>
        <taxon>Pseudomonadati</taxon>
        <taxon>Pseudomonadota</taxon>
        <taxon>Gammaproteobacteria</taxon>
        <taxon>Oceanospirillales</taxon>
        <taxon>Halomonadaceae</taxon>
        <taxon>Salinicola</taxon>
    </lineage>
</organism>
<dbReference type="EMBL" id="CP159578">
    <property type="protein sequence ID" value="XCJ80526.1"/>
    <property type="molecule type" value="Genomic_DNA"/>
</dbReference>
<name>A0AB74UI65_9GAMM</name>
<dbReference type="AlphaFoldDB" id="A0AB74UI65"/>
<dbReference type="InterPro" id="IPR036869">
    <property type="entry name" value="J_dom_sf"/>
</dbReference>
<sequence length="134" mass="14812">MRDLYLRLGVSPTASAEEIERAIRDCANQSLKADAQAALGSPERRAEYDEMHQLLGDIGRLRAGLGLTHAPHWHGDAANDFSPPGAPTTRQAQLTRKLDVALEQYQRRRPRRLWLAVAVSVGLMVAHLLGRLLA</sequence>
<dbReference type="SUPFAM" id="SSF46565">
    <property type="entry name" value="Chaperone J-domain"/>
    <property type="match status" value="1"/>
</dbReference>
<keyword evidence="1" id="KW-0143">Chaperone</keyword>
<keyword evidence="2" id="KW-0812">Transmembrane</keyword>
<feature type="transmembrane region" description="Helical" evidence="2">
    <location>
        <begin position="113"/>
        <end position="133"/>
    </location>
</feature>
<accession>A0AB74UI65</accession>
<reference evidence="3" key="1">
    <citation type="submission" date="2024-06" db="EMBL/GenBank/DDBJ databases">
        <title>Complete genome of Salinicola endophyticus HNIBRBA4755.</title>
        <authorList>
            <person name="Shin S.Y."/>
            <person name="Kang H."/>
            <person name="Song J."/>
        </authorList>
    </citation>
    <scope>NUCLEOTIDE SEQUENCE</scope>
    <source>
        <strain evidence="3">HNIBRBA4755</strain>
    </source>
</reference>
<evidence type="ECO:0000313" key="3">
    <source>
        <dbReference type="EMBL" id="XCJ80526.1"/>
    </source>
</evidence>